<evidence type="ECO:0000313" key="1">
    <source>
        <dbReference type="EMBL" id="ABZ83000.1"/>
    </source>
</evidence>
<dbReference type="EMBL" id="CP000930">
    <property type="protein sequence ID" value="ABZ83000.1"/>
    <property type="molecule type" value="Genomic_DNA"/>
</dbReference>
<organism evidence="1 2">
    <name type="scientific">Heliobacterium modesticaldum (strain ATCC 51547 / Ice1)</name>
    <dbReference type="NCBI Taxonomy" id="498761"/>
    <lineage>
        <taxon>Bacteria</taxon>
        <taxon>Bacillati</taxon>
        <taxon>Bacillota</taxon>
        <taxon>Clostridia</taxon>
        <taxon>Eubacteriales</taxon>
        <taxon>Heliobacteriaceae</taxon>
        <taxon>Heliomicrobium</taxon>
    </lineage>
</organism>
<evidence type="ECO:0000313" key="2">
    <source>
        <dbReference type="Proteomes" id="UP000008550"/>
    </source>
</evidence>
<dbReference type="HOGENOM" id="CLU_3136399_0_0_9"/>
<accession>B0TF17</accession>
<name>B0TF17_HELMI</name>
<keyword evidence="2" id="KW-1185">Reference proteome</keyword>
<protein>
    <submittedName>
        <fullName evidence="1">Uncharacterized protein</fullName>
    </submittedName>
</protein>
<dbReference type="AlphaFoldDB" id="B0TF17"/>
<dbReference type="Proteomes" id="UP000008550">
    <property type="component" value="Chromosome"/>
</dbReference>
<proteinExistence type="predicted"/>
<gene>
    <name evidence="1" type="ORF">HM1_0381</name>
</gene>
<reference evidence="1 2" key="1">
    <citation type="journal article" date="2008" name="J. Bacteriol.">
        <title>The genome of Heliobacterium modesticaldum, a phototrophic representative of the Firmicutes containing the simplest photosynthetic apparatus.</title>
        <authorList>
            <person name="Sattley W.M."/>
            <person name="Madigan M.T."/>
            <person name="Swingley W.D."/>
            <person name="Cheung P.C."/>
            <person name="Clocksin K.M."/>
            <person name="Conrad A.L."/>
            <person name="Dejesa L.C."/>
            <person name="Honchak B.M."/>
            <person name="Jung D.O."/>
            <person name="Karbach L.E."/>
            <person name="Kurdoglu A."/>
            <person name="Lahiri S."/>
            <person name="Mastrian S.D."/>
            <person name="Page L.E."/>
            <person name="Taylor H.L."/>
            <person name="Wang Z.T."/>
            <person name="Raymond J."/>
            <person name="Chen M."/>
            <person name="Blankenship R.E."/>
            <person name="Touchman J.W."/>
        </authorList>
    </citation>
    <scope>NUCLEOTIDE SEQUENCE [LARGE SCALE GENOMIC DNA]</scope>
    <source>
        <strain evidence="2">ATCC 51547 / Ice1</strain>
    </source>
</reference>
<dbReference type="KEGG" id="hmo:HM1_0381"/>
<sequence length="49" mass="5513">MQVFKGLIAIFFSGKNRTSDRILLDFLVKCKNRRNFTGGFCAIQASVPC</sequence>